<organism evidence="2 3">
    <name type="scientific">Scytalidium lignicola</name>
    <name type="common">Hyphomycete</name>
    <dbReference type="NCBI Taxonomy" id="5539"/>
    <lineage>
        <taxon>Eukaryota</taxon>
        <taxon>Fungi</taxon>
        <taxon>Dikarya</taxon>
        <taxon>Ascomycota</taxon>
        <taxon>Pezizomycotina</taxon>
        <taxon>Leotiomycetes</taxon>
        <taxon>Leotiomycetes incertae sedis</taxon>
        <taxon>Scytalidium</taxon>
    </lineage>
</organism>
<proteinExistence type="predicted"/>
<feature type="region of interest" description="Disordered" evidence="1">
    <location>
        <begin position="276"/>
        <end position="330"/>
    </location>
</feature>
<evidence type="ECO:0000313" key="2">
    <source>
        <dbReference type="EMBL" id="RFU33082.1"/>
    </source>
</evidence>
<dbReference type="Proteomes" id="UP000258309">
    <property type="component" value="Unassembled WGS sequence"/>
</dbReference>
<name>A0A3E2HIU3_SCYLI</name>
<reference evidence="2 3" key="1">
    <citation type="submission" date="2018-05" db="EMBL/GenBank/DDBJ databases">
        <title>Draft genome sequence of Scytalidium lignicola DSM 105466, a ubiquitous saprotrophic fungus.</title>
        <authorList>
            <person name="Buettner E."/>
            <person name="Gebauer A.M."/>
            <person name="Hofrichter M."/>
            <person name="Liers C."/>
            <person name="Kellner H."/>
        </authorList>
    </citation>
    <scope>NUCLEOTIDE SEQUENCE [LARGE SCALE GENOMIC DNA]</scope>
    <source>
        <strain evidence="2 3">DSM 105466</strain>
    </source>
</reference>
<gene>
    <name evidence="2" type="ORF">B7463_g3216</name>
</gene>
<sequence>MPGQKDGYRAIGGDQEREAADQADDGDTVDGHAGFGALEEDLGRLVITGKRVQRPRGRVEVLDANDPWRSSSPRATAVQCIQEASVARGADDAHSKDADHIEAHETVEDEFGNAWNSASRVLDLAGCHGDQVRASNVERSIADDAPPAQETASRARGVIRMHRHTMFPVPEAVGVVLGIAADHGDEGKEHEADEKQDLGRRHDELGLTIPLDGDDVNVSVPVLNDSRHGRVFDTHQHRAAEEIRPTHSEAHSGIHVTAGELEDLALDGQPCDDFGGADIARPDEGDAPEDVAQHEGQRTGLGQVAPDADEERGANGSADGHELDVSRFQSSPGRAQLLPVGCGELAFEDIAVGDARHSSDGLAIRRGLHVFRGHSRPLVLQSWSEMGVFDEMVDMGTRCMRLLITVS</sequence>
<feature type="non-terminal residue" evidence="2">
    <location>
        <position position="407"/>
    </location>
</feature>
<evidence type="ECO:0000256" key="1">
    <source>
        <dbReference type="SAM" id="MobiDB-lite"/>
    </source>
</evidence>
<feature type="non-terminal residue" evidence="2">
    <location>
        <position position="1"/>
    </location>
</feature>
<protein>
    <submittedName>
        <fullName evidence="2">Uncharacterized protein</fullName>
    </submittedName>
</protein>
<dbReference type="STRING" id="5539.A0A3E2HIU3"/>
<keyword evidence="3" id="KW-1185">Reference proteome</keyword>
<evidence type="ECO:0000313" key="3">
    <source>
        <dbReference type="Proteomes" id="UP000258309"/>
    </source>
</evidence>
<accession>A0A3E2HIU3</accession>
<dbReference type="EMBL" id="NCSJ02000041">
    <property type="protein sequence ID" value="RFU33082.1"/>
    <property type="molecule type" value="Genomic_DNA"/>
</dbReference>
<feature type="region of interest" description="Disordered" evidence="1">
    <location>
        <begin position="1"/>
        <end position="34"/>
    </location>
</feature>
<comment type="caution">
    <text evidence="2">The sequence shown here is derived from an EMBL/GenBank/DDBJ whole genome shotgun (WGS) entry which is preliminary data.</text>
</comment>
<dbReference type="AlphaFoldDB" id="A0A3E2HIU3"/>